<dbReference type="Pfam" id="PF13503">
    <property type="entry name" value="DUF4123"/>
    <property type="match status" value="1"/>
</dbReference>
<feature type="domain" description="DUF4123" evidence="1">
    <location>
        <begin position="26"/>
        <end position="149"/>
    </location>
</feature>
<evidence type="ECO:0000313" key="2">
    <source>
        <dbReference type="EMBL" id="QIO09178.1"/>
    </source>
</evidence>
<gene>
    <name evidence="2" type="ORF">G8D99_09225</name>
</gene>
<dbReference type="AlphaFoldDB" id="A0A6G8S575"/>
<evidence type="ECO:0000259" key="1">
    <source>
        <dbReference type="Pfam" id="PF13503"/>
    </source>
</evidence>
<proteinExistence type="predicted"/>
<evidence type="ECO:0000313" key="3">
    <source>
        <dbReference type="Proteomes" id="UP000501939"/>
    </source>
</evidence>
<protein>
    <submittedName>
        <fullName evidence="2">DUF4123 domain-containing protein</fullName>
    </submittedName>
</protein>
<dbReference type="RefSeq" id="WP_166324845.1">
    <property type="nucleotide sequence ID" value="NZ_CP049916.1"/>
</dbReference>
<dbReference type="EMBL" id="CP049916">
    <property type="protein sequence ID" value="QIO09178.1"/>
    <property type="molecule type" value="Genomic_DNA"/>
</dbReference>
<name>A0A6G8S575_9GAMM</name>
<keyword evidence="3" id="KW-1185">Reference proteome</keyword>
<dbReference type="KEGG" id="alj:G8D99_09225"/>
<sequence length="174" mass="20273">MNCYEFLDHLFEHKNENIESKDSNFFLLMDSAKHHTYIKRWLKTQSKNQLNQIGNLFQGTIDESSPLEVSPLLLSIHSANNKTLQQTLLVSETIGLFGLIETSLSKQALIKHLQPFLQAEMPNGELALFRFYDPLITQVLDKMLDKQEYQILFKPIDNWWVQKSNNTFKNLVSD</sequence>
<reference evidence="2 3" key="1">
    <citation type="submission" date="2020-03" db="EMBL/GenBank/DDBJ databases">
        <authorList>
            <person name="Zhu W."/>
        </authorList>
    </citation>
    <scope>NUCLEOTIDE SEQUENCE [LARGE SCALE GENOMIC DNA]</scope>
    <source>
        <strain evidence="2 3">185</strain>
    </source>
</reference>
<organism evidence="2 3">
    <name type="scientific">Acinetobacter lanii</name>
    <dbReference type="NCBI Taxonomy" id="2715163"/>
    <lineage>
        <taxon>Bacteria</taxon>
        <taxon>Pseudomonadati</taxon>
        <taxon>Pseudomonadota</taxon>
        <taxon>Gammaproteobacteria</taxon>
        <taxon>Moraxellales</taxon>
        <taxon>Moraxellaceae</taxon>
        <taxon>Acinetobacter</taxon>
    </lineage>
</organism>
<dbReference type="Proteomes" id="UP000501939">
    <property type="component" value="Chromosome"/>
</dbReference>
<dbReference type="InterPro" id="IPR025391">
    <property type="entry name" value="DUF4123"/>
</dbReference>
<accession>A0A6G8S575</accession>